<keyword evidence="5 12" id="KW-0732">Signal</keyword>
<feature type="active site" description="Charge relay system" evidence="9">
    <location>
        <position position="169"/>
    </location>
</feature>
<evidence type="ECO:0000256" key="10">
    <source>
        <dbReference type="RuleBase" id="RU003355"/>
    </source>
</evidence>
<gene>
    <name evidence="14" type="ORF">ABU614_05050</name>
</gene>
<dbReference type="InterPro" id="IPR023828">
    <property type="entry name" value="Peptidase_S8_Ser-AS"/>
</dbReference>
<accession>A0AAU8MY78</accession>
<feature type="domain" description="Peptidase S8/S53" evidence="13">
    <location>
        <begin position="160"/>
        <end position="427"/>
    </location>
</feature>
<evidence type="ECO:0000256" key="8">
    <source>
        <dbReference type="ARBA" id="ARBA00023145"/>
    </source>
</evidence>
<dbReference type="EMBL" id="CP159925">
    <property type="protein sequence ID" value="XCO76159.1"/>
    <property type="molecule type" value="Genomic_DNA"/>
</dbReference>
<feature type="region of interest" description="Disordered" evidence="11">
    <location>
        <begin position="193"/>
        <end position="220"/>
    </location>
</feature>
<feature type="signal peptide" evidence="12">
    <location>
        <begin position="1"/>
        <end position="28"/>
    </location>
</feature>
<dbReference type="GO" id="GO:0006508">
    <property type="term" value="P:proteolysis"/>
    <property type="evidence" value="ECO:0007669"/>
    <property type="project" value="UniProtKB-KW"/>
</dbReference>
<dbReference type="PROSITE" id="PS00136">
    <property type="entry name" value="SUBTILASE_ASP"/>
    <property type="match status" value="1"/>
</dbReference>
<dbReference type="GO" id="GO:0004252">
    <property type="term" value="F:serine-type endopeptidase activity"/>
    <property type="evidence" value="ECO:0007669"/>
    <property type="project" value="UniProtKB-UniRule"/>
</dbReference>
<dbReference type="SUPFAM" id="SSF52743">
    <property type="entry name" value="Subtilisin-like"/>
    <property type="match status" value="1"/>
</dbReference>
<comment type="subcellular location">
    <subcellularLocation>
        <location evidence="1">Secreted</location>
    </subcellularLocation>
</comment>
<keyword evidence="6 9" id="KW-0378">Hydrolase</keyword>
<protein>
    <submittedName>
        <fullName evidence="14">S8 family peptidase</fullName>
        <ecNumber evidence="14">3.4.-.-</ecNumber>
    </submittedName>
</protein>
<dbReference type="EC" id="3.4.-.-" evidence="14"/>
<dbReference type="Pfam" id="PF00082">
    <property type="entry name" value="Peptidase_S8"/>
    <property type="match status" value="1"/>
</dbReference>
<evidence type="ECO:0000256" key="2">
    <source>
        <dbReference type="ARBA" id="ARBA00011073"/>
    </source>
</evidence>
<dbReference type="PROSITE" id="PS00138">
    <property type="entry name" value="SUBTILASE_SER"/>
    <property type="match status" value="1"/>
</dbReference>
<comment type="similarity">
    <text evidence="2 9 10">Belongs to the peptidase S8 family.</text>
</comment>
<dbReference type="InterPro" id="IPR000209">
    <property type="entry name" value="Peptidase_S8/S53_dom"/>
</dbReference>
<dbReference type="InterPro" id="IPR050131">
    <property type="entry name" value="Peptidase_S8_subtilisin-like"/>
</dbReference>
<evidence type="ECO:0000256" key="1">
    <source>
        <dbReference type="ARBA" id="ARBA00004613"/>
    </source>
</evidence>
<dbReference type="FunFam" id="3.40.50.200:FF:000022">
    <property type="entry name" value="Extracellular protease"/>
    <property type="match status" value="1"/>
</dbReference>
<keyword evidence="4 9" id="KW-0645">Protease</keyword>
<keyword evidence="3" id="KW-0964">Secreted</keyword>
<feature type="active site" description="Charge relay system" evidence="9">
    <location>
        <position position="222"/>
    </location>
</feature>
<dbReference type="Gene3D" id="3.40.50.200">
    <property type="entry name" value="Peptidase S8/S53 domain"/>
    <property type="match status" value="1"/>
</dbReference>
<evidence type="ECO:0000256" key="7">
    <source>
        <dbReference type="ARBA" id="ARBA00022825"/>
    </source>
</evidence>
<dbReference type="CDD" id="cd07496">
    <property type="entry name" value="Peptidases_S8_13"/>
    <property type="match status" value="1"/>
</dbReference>
<dbReference type="RefSeq" id="WP_363799541.1">
    <property type="nucleotide sequence ID" value="NZ_CP159925.1"/>
</dbReference>
<evidence type="ECO:0000259" key="13">
    <source>
        <dbReference type="Pfam" id="PF00082"/>
    </source>
</evidence>
<keyword evidence="8" id="KW-0865">Zymogen</keyword>
<dbReference type="PRINTS" id="PR00723">
    <property type="entry name" value="SUBTILISIN"/>
</dbReference>
<evidence type="ECO:0000313" key="14">
    <source>
        <dbReference type="EMBL" id="XCO76159.1"/>
    </source>
</evidence>
<dbReference type="InterPro" id="IPR023827">
    <property type="entry name" value="Peptidase_S8_Asp-AS"/>
</dbReference>
<dbReference type="InterPro" id="IPR022398">
    <property type="entry name" value="Peptidase_S8_His-AS"/>
</dbReference>
<dbReference type="PROSITE" id="PS51892">
    <property type="entry name" value="SUBTILASE"/>
    <property type="match status" value="1"/>
</dbReference>
<evidence type="ECO:0000256" key="4">
    <source>
        <dbReference type="ARBA" id="ARBA00022670"/>
    </source>
</evidence>
<evidence type="ECO:0000256" key="3">
    <source>
        <dbReference type="ARBA" id="ARBA00022525"/>
    </source>
</evidence>
<keyword evidence="7 9" id="KW-0720">Serine protease</keyword>
<dbReference type="AlphaFoldDB" id="A0AAU8MY78"/>
<dbReference type="InterPro" id="IPR034176">
    <property type="entry name" value="Peptidases_S8_13"/>
</dbReference>
<evidence type="ECO:0000256" key="11">
    <source>
        <dbReference type="SAM" id="MobiDB-lite"/>
    </source>
</evidence>
<evidence type="ECO:0000256" key="12">
    <source>
        <dbReference type="SAM" id="SignalP"/>
    </source>
</evidence>
<name>A0AAU8MY78_9GAMM</name>
<dbReference type="InterPro" id="IPR036852">
    <property type="entry name" value="Peptidase_S8/S53_dom_sf"/>
</dbReference>
<proteinExistence type="inferred from homology"/>
<dbReference type="PANTHER" id="PTHR43806:SF11">
    <property type="entry name" value="CEREVISIN-RELATED"/>
    <property type="match status" value="1"/>
</dbReference>
<sequence>MSQQSQRHLRRHVLAAATLAAVAVPGFAAERVNLSSLDPNRPVEGFIIAYKSGSPGKAADFQRRLDIAVGALGKRSLSIKHARSVSTGAELVETSRPLDVAEATTLMQHIAADPNVEYVEPNSIFHPALTPNDTNYPSQWGLHGTWGIRANTGWDNGYQGQGEVIAVLDTGITNHPDLIANLTTPRGYDFISNAATANDGGGRDSDPSDPGDWCSPNPSSWHGTHVTGIAAAVTNNATGVAGTAFRAKVLSARVLGKCGGTLVDIADAITWASGGVVAGVPAVGANKAGVINLSLGGGGACSSTFQTAINGAVSRGTTVVVAAGNSNADARNFQPASCANVITVGATTSAGARASFSNHGPAVDVAAPGVSILSTLNSGTTTPGAASYANYSGTSMAAPFVAGIVALMRSKPAAAPSPAGIEAIIKANVTPFPIPPVPPIGTGIANADAATDATP</sequence>
<dbReference type="InterPro" id="IPR015500">
    <property type="entry name" value="Peptidase_S8_subtilisin-rel"/>
</dbReference>
<dbReference type="GO" id="GO:0005576">
    <property type="term" value="C:extracellular region"/>
    <property type="evidence" value="ECO:0007669"/>
    <property type="project" value="UniProtKB-SubCell"/>
</dbReference>
<feature type="active site" description="Charge relay system" evidence="9">
    <location>
        <position position="395"/>
    </location>
</feature>
<dbReference type="PANTHER" id="PTHR43806">
    <property type="entry name" value="PEPTIDASE S8"/>
    <property type="match status" value="1"/>
</dbReference>
<feature type="chain" id="PRO_5044009285" evidence="12">
    <location>
        <begin position="29"/>
        <end position="455"/>
    </location>
</feature>
<evidence type="ECO:0000256" key="6">
    <source>
        <dbReference type="ARBA" id="ARBA00022801"/>
    </source>
</evidence>
<evidence type="ECO:0000256" key="9">
    <source>
        <dbReference type="PROSITE-ProRule" id="PRU01240"/>
    </source>
</evidence>
<reference evidence="14" key="1">
    <citation type="submission" date="2024-06" db="EMBL/GenBank/DDBJ databases">
        <authorList>
            <person name="Li S."/>
        </authorList>
    </citation>
    <scope>NUCLEOTIDE SEQUENCE</scope>
    <source>
        <strain evidence="14">SR10</strain>
    </source>
</reference>
<evidence type="ECO:0000256" key="5">
    <source>
        <dbReference type="ARBA" id="ARBA00022729"/>
    </source>
</evidence>
<dbReference type="PROSITE" id="PS00137">
    <property type="entry name" value="SUBTILASE_HIS"/>
    <property type="match status" value="1"/>
</dbReference>
<organism evidence="14">
    <name type="scientific">Lysobacter firmicutimachus</name>
    <dbReference type="NCBI Taxonomy" id="1792846"/>
    <lineage>
        <taxon>Bacteria</taxon>
        <taxon>Pseudomonadati</taxon>
        <taxon>Pseudomonadota</taxon>
        <taxon>Gammaproteobacteria</taxon>
        <taxon>Lysobacterales</taxon>
        <taxon>Lysobacteraceae</taxon>
        <taxon>Lysobacter</taxon>
    </lineage>
</organism>